<feature type="compositionally biased region" description="Polar residues" evidence="1">
    <location>
        <begin position="1"/>
        <end position="15"/>
    </location>
</feature>
<dbReference type="EMBL" id="CP061538">
    <property type="protein sequence ID" value="QNV39499.1"/>
    <property type="molecule type" value="Genomic_DNA"/>
</dbReference>
<feature type="transmembrane region" description="Helical" evidence="2">
    <location>
        <begin position="273"/>
        <end position="295"/>
    </location>
</feature>
<reference evidence="3 4" key="1">
    <citation type="submission" date="2020-09" db="EMBL/GenBank/DDBJ databases">
        <title>Investigation of environmental microbe.</title>
        <authorList>
            <person name="Ou Y."/>
            <person name="Kang Q."/>
        </authorList>
    </citation>
    <scope>NUCLEOTIDE SEQUENCE [LARGE SCALE GENOMIC DNA]</scope>
    <source>
        <strain evidence="3 4">KJZ-9</strain>
    </source>
</reference>
<keyword evidence="4" id="KW-1185">Reference proteome</keyword>
<feature type="transmembrane region" description="Helical" evidence="2">
    <location>
        <begin position="232"/>
        <end position="252"/>
    </location>
</feature>
<dbReference type="KEGG" id="rama:IDM48_08965"/>
<proteinExistence type="predicted"/>
<feature type="transmembrane region" description="Helical" evidence="2">
    <location>
        <begin position="164"/>
        <end position="186"/>
    </location>
</feature>
<evidence type="ECO:0000313" key="3">
    <source>
        <dbReference type="EMBL" id="QNV39499.1"/>
    </source>
</evidence>
<dbReference type="PANTHER" id="PTHR41282:SF1">
    <property type="entry name" value="CONSERVED TRANSMEMBRANE PROTEIN-RELATED"/>
    <property type="match status" value="1"/>
</dbReference>
<name>A0A7H2BIK3_9MICC</name>
<feature type="transmembrane region" description="Helical" evidence="2">
    <location>
        <begin position="198"/>
        <end position="220"/>
    </location>
</feature>
<dbReference type="Pfam" id="PF12811">
    <property type="entry name" value="BaxI_1"/>
    <property type="match status" value="1"/>
</dbReference>
<feature type="transmembrane region" description="Helical" evidence="2">
    <location>
        <begin position="98"/>
        <end position="128"/>
    </location>
</feature>
<organism evidence="3 4">
    <name type="scientific">Rothia amarae</name>
    <dbReference type="NCBI Taxonomy" id="169480"/>
    <lineage>
        <taxon>Bacteria</taxon>
        <taxon>Bacillati</taxon>
        <taxon>Actinomycetota</taxon>
        <taxon>Actinomycetes</taxon>
        <taxon>Micrococcales</taxon>
        <taxon>Micrococcaceae</taxon>
        <taxon>Rothia</taxon>
    </lineage>
</organism>
<dbReference type="RefSeq" id="WP_151146863.1">
    <property type="nucleotide sequence ID" value="NZ_CP061538.1"/>
</dbReference>
<dbReference type="InterPro" id="IPR010539">
    <property type="entry name" value="BaxI_1-like"/>
</dbReference>
<keyword evidence="2" id="KW-0472">Membrane</keyword>
<sequence length="301" mass="32537">MAGNPLIQSMTNSQKQDSRFGRFGADSATAGQNYSAQPHGYGTGYAQPQYGQNQYAQGQYAQPTAEDLNSMYRAPSAGPADTNRLTINDVIVKTGLNLGLVIVGAALGWFMPILMFVGVFGGLILGLVNSFKKKVSPALVMGYSLLEGMALGGISVFFESVYPGIVGQAVLGTLIVFATMLALFRSGKVRASSKVTKVFLGAMIAYFVFCMINLGSAIFFQTNMRDFELFGIPLGLIVGLLAILMGAYSLVLDFTNVNEAVQYGAPERESWRLAFGLVVTLVWLYIEILRVIYYARSLADD</sequence>
<evidence type="ECO:0000313" key="4">
    <source>
        <dbReference type="Proteomes" id="UP000516421"/>
    </source>
</evidence>
<protein>
    <submittedName>
        <fullName evidence="3">Bax inhibitor-1/YccA family protein</fullName>
    </submittedName>
</protein>
<feature type="transmembrane region" description="Helical" evidence="2">
    <location>
        <begin position="140"/>
        <end position="158"/>
    </location>
</feature>
<evidence type="ECO:0000256" key="2">
    <source>
        <dbReference type="SAM" id="Phobius"/>
    </source>
</evidence>
<evidence type="ECO:0000256" key="1">
    <source>
        <dbReference type="SAM" id="MobiDB-lite"/>
    </source>
</evidence>
<accession>A0A7H2BIK3</accession>
<dbReference type="AlphaFoldDB" id="A0A7H2BIK3"/>
<gene>
    <name evidence="3" type="ORF">IDM48_08965</name>
</gene>
<feature type="region of interest" description="Disordered" evidence="1">
    <location>
        <begin position="1"/>
        <end position="22"/>
    </location>
</feature>
<keyword evidence="2" id="KW-0812">Transmembrane</keyword>
<dbReference type="Proteomes" id="UP000516421">
    <property type="component" value="Chromosome"/>
</dbReference>
<keyword evidence="2" id="KW-1133">Transmembrane helix</keyword>
<dbReference type="PANTHER" id="PTHR41282">
    <property type="entry name" value="CONSERVED TRANSMEMBRANE PROTEIN-RELATED"/>
    <property type="match status" value="1"/>
</dbReference>